<evidence type="ECO:0000256" key="2">
    <source>
        <dbReference type="ARBA" id="ARBA00022786"/>
    </source>
</evidence>
<dbReference type="Pfam" id="PF00632">
    <property type="entry name" value="HECT"/>
    <property type="match status" value="1"/>
</dbReference>
<dbReference type="SUPFAM" id="SSF56204">
    <property type="entry name" value="Hect, E3 ligase catalytic domain"/>
    <property type="match status" value="1"/>
</dbReference>
<protein>
    <recommendedName>
        <fullName evidence="4">HECT domain-containing protein</fullName>
    </recommendedName>
</protein>
<sequence>VYTSHERFSLLVYSRPVEWLFNVISKYSSEEQRKFLQFVTGAPQLPVGGLAALTPPLTVVRVRSDVDTCDSLLPSVMTCQNYFKLPGECVVEHVRVL</sequence>
<evidence type="ECO:0000313" key="5">
    <source>
        <dbReference type="EMBL" id="KNC69430.1"/>
    </source>
</evidence>
<dbReference type="OrthoDB" id="271273at2759"/>
<dbReference type="InterPro" id="IPR000569">
    <property type="entry name" value="HECT_dom"/>
</dbReference>
<dbReference type="PANTHER" id="PTHR45670">
    <property type="entry name" value="E3 UBIQUITIN-PROTEIN LIGASE TRIP12"/>
    <property type="match status" value="1"/>
</dbReference>
<dbReference type="EMBL" id="KQ255054">
    <property type="protein sequence ID" value="KNC69430.1"/>
    <property type="molecule type" value="Genomic_DNA"/>
</dbReference>
<dbReference type="STRING" id="667725.A0A0L0EYC2"/>
<dbReference type="Proteomes" id="UP000054560">
    <property type="component" value="Unassembled WGS sequence"/>
</dbReference>
<dbReference type="GeneID" id="25918563"/>
<dbReference type="GO" id="GO:0043161">
    <property type="term" value="P:proteasome-mediated ubiquitin-dependent protein catabolic process"/>
    <property type="evidence" value="ECO:0007669"/>
    <property type="project" value="TreeGrafter"/>
</dbReference>
<feature type="non-terminal residue" evidence="5">
    <location>
        <position position="1"/>
    </location>
</feature>
<dbReference type="Gene3D" id="3.30.2410.10">
    <property type="entry name" value="Hect, E3 ligase catalytic domain"/>
    <property type="match status" value="1"/>
</dbReference>
<organism evidence="5 6">
    <name type="scientific">Sphaeroforma arctica JP610</name>
    <dbReference type="NCBI Taxonomy" id="667725"/>
    <lineage>
        <taxon>Eukaryota</taxon>
        <taxon>Ichthyosporea</taxon>
        <taxon>Ichthyophonida</taxon>
        <taxon>Sphaeroforma</taxon>
    </lineage>
</organism>
<dbReference type="PROSITE" id="PS50237">
    <property type="entry name" value="HECT"/>
    <property type="match status" value="1"/>
</dbReference>
<dbReference type="eggNOG" id="KOG0170">
    <property type="taxonomic scope" value="Eukaryota"/>
</dbReference>
<keyword evidence="1" id="KW-0808">Transferase</keyword>
<dbReference type="InterPro" id="IPR045322">
    <property type="entry name" value="HECTD1/TRIP12-like"/>
</dbReference>
<dbReference type="PANTHER" id="PTHR45670:SF1">
    <property type="entry name" value="E3 UBIQUITIN-PROTEIN LIGASE HECTD1"/>
    <property type="match status" value="1"/>
</dbReference>
<accession>A0A0L0EYC2</accession>
<keyword evidence="2 3" id="KW-0833">Ubl conjugation pathway</keyword>
<reference evidence="5 6" key="1">
    <citation type="submission" date="2011-02" db="EMBL/GenBank/DDBJ databases">
        <title>The Genome Sequence of Sphaeroforma arctica JP610.</title>
        <authorList>
            <consortium name="The Broad Institute Genome Sequencing Platform"/>
            <person name="Russ C."/>
            <person name="Cuomo C."/>
            <person name="Young S.K."/>
            <person name="Zeng Q."/>
            <person name="Gargeya S."/>
            <person name="Alvarado L."/>
            <person name="Berlin A."/>
            <person name="Chapman S.B."/>
            <person name="Chen Z."/>
            <person name="Freedman E."/>
            <person name="Gellesch M."/>
            <person name="Goldberg J."/>
            <person name="Griggs A."/>
            <person name="Gujja S."/>
            <person name="Heilman E."/>
            <person name="Heiman D."/>
            <person name="Howarth C."/>
            <person name="Mehta T."/>
            <person name="Neiman D."/>
            <person name="Pearson M."/>
            <person name="Roberts A."/>
            <person name="Saif S."/>
            <person name="Shea T."/>
            <person name="Shenoy N."/>
            <person name="Sisk P."/>
            <person name="Stolte C."/>
            <person name="Sykes S."/>
            <person name="White J."/>
            <person name="Yandava C."/>
            <person name="Burger G."/>
            <person name="Gray M.W."/>
            <person name="Holland P.W.H."/>
            <person name="King N."/>
            <person name="Lang F.B.F."/>
            <person name="Roger A.J."/>
            <person name="Ruiz-Trillo I."/>
            <person name="Haas B."/>
            <person name="Nusbaum C."/>
            <person name="Birren B."/>
        </authorList>
    </citation>
    <scope>NUCLEOTIDE SEQUENCE [LARGE SCALE GENOMIC DNA]</scope>
    <source>
        <strain evidence="5 6">JP610</strain>
    </source>
</reference>
<proteinExistence type="predicted"/>
<evidence type="ECO:0000259" key="4">
    <source>
        <dbReference type="PROSITE" id="PS50237"/>
    </source>
</evidence>
<evidence type="ECO:0000313" key="6">
    <source>
        <dbReference type="Proteomes" id="UP000054560"/>
    </source>
</evidence>
<gene>
    <name evidence="5" type="ORF">SARC_18059</name>
</gene>
<dbReference type="InterPro" id="IPR035983">
    <property type="entry name" value="Hect_E3_ubiquitin_ligase"/>
</dbReference>
<dbReference type="RefSeq" id="XP_014143332.1">
    <property type="nucleotide sequence ID" value="XM_014287857.1"/>
</dbReference>
<dbReference type="GO" id="GO:0000209">
    <property type="term" value="P:protein polyubiquitination"/>
    <property type="evidence" value="ECO:0007669"/>
    <property type="project" value="TreeGrafter"/>
</dbReference>
<name>A0A0L0EYC2_9EUKA</name>
<feature type="domain" description="HECT" evidence="4">
    <location>
        <begin position="1"/>
        <end position="86"/>
    </location>
</feature>
<evidence type="ECO:0000256" key="1">
    <source>
        <dbReference type="ARBA" id="ARBA00022679"/>
    </source>
</evidence>
<dbReference type="GO" id="GO:0061630">
    <property type="term" value="F:ubiquitin protein ligase activity"/>
    <property type="evidence" value="ECO:0007669"/>
    <property type="project" value="InterPro"/>
</dbReference>
<feature type="active site" description="Glycyl thioester intermediate" evidence="3">
    <location>
        <position position="79"/>
    </location>
</feature>
<dbReference type="AlphaFoldDB" id="A0A0L0EYC2"/>
<keyword evidence="6" id="KW-1185">Reference proteome</keyword>
<evidence type="ECO:0000256" key="3">
    <source>
        <dbReference type="PROSITE-ProRule" id="PRU00104"/>
    </source>
</evidence>